<evidence type="ECO:0000259" key="1">
    <source>
        <dbReference type="Pfam" id="PF17338"/>
    </source>
</evidence>
<accession>A0A6J5RXQ1</accession>
<dbReference type="InterPro" id="IPR020290">
    <property type="entry name" value="Gp88"/>
</dbReference>
<gene>
    <name evidence="3" type="ORF">UFOVP1305_82</name>
    <name evidence="2" type="ORF">UFOVP896_27</name>
</gene>
<dbReference type="EMBL" id="LR796844">
    <property type="protein sequence ID" value="CAB4169507.1"/>
    <property type="molecule type" value="Genomic_DNA"/>
</dbReference>
<protein>
    <submittedName>
        <fullName evidence="3">Gene 88 protein</fullName>
    </submittedName>
</protein>
<sequence length="237" mass="26732">MTLLRSSNRDLARSGVWTFTLPALHVTLDDGSRFVTCPNAGVCAAPCYARNGTYRFSNVLAAHRKNLEATFNPEQFERDVIAELQHKRFKHDAFVRIHDGGDFYSERYARAWLTIATVMSDVTFYAYTKEVSMFKRLDALTQVPSNFIVIYSFGGKEDHLIDRDHDRNCDVFADIESLIANGYHDQGADDRLAALGPKRVGIVANKIPKARRLAAGRSFSDWQGEHDARASDRALEL</sequence>
<evidence type="ECO:0000313" key="3">
    <source>
        <dbReference type="EMBL" id="CAB4198401.1"/>
    </source>
</evidence>
<feature type="domain" description="Gene product 88" evidence="1">
    <location>
        <begin position="3"/>
        <end position="214"/>
    </location>
</feature>
<organism evidence="3">
    <name type="scientific">uncultured Caudovirales phage</name>
    <dbReference type="NCBI Taxonomy" id="2100421"/>
    <lineage>
        <taxon>Viruses</taxon>
        <taxon>Duplodnaviria</taxon>
        <taxon>Heunggongvirae</taxon>
        <taxon>Uroviricota</taxon>
        <taxon>Caudoviricetes</taxon>
        <taxon>Peduoviridae</taxon>
        <taxon>Maltschvirus</taxon>
        <taxon>Maltschvirus maltsch</taxon>
    </lineage>
</organism>
<dbReference type="EMBL" id="LR797254">
    <property type="protein sequence ID" value="CAB4198401.1"/>
    <property type="molecule type" value="Genomic_DNA"/>
</dbReference>
<dbReference type="Pfam" id="PF17338">
    <property type="entry name" value="GP88"/>
    <property type="match status" value="1"/>
</dbReference>
<proteinExistence type="predicted"/>
<evidence type="ECO:0000313" key="2">
    <source>
        <dbReference type="EMBL" id="CAB4169507.1"/>
    </source>
</evidence>
<reference evidence="3" key="1">
    <citation type="submission" date="2020-05" db="EMBL/GenBank/DDBJ databases">
        <authorList>
            <person name="Chiriac C."/>
            <person name="Salcher M."/>
            <person name="Ghai R."/>
            <person name="Kavagutti S V."/>
        </authorList>
    </citation>
    <scope>NUCLEOTIDE SEQUENCE</scope>
</reference>
<name>A0A6J5RXQ1_9CAUD</name>